<reference evidence="1 2" key="1">
    <citation type="submission" date="2017-06" db="EMBL/GenBank/DDBJ databases">
        <title>Ant-infecting Ophiocordyceps genomes reveal a high diversity of potential behavioral manipulation genes and a possible major role for enterotoxins.</title>
        <authorList>
            <person name="De Bekker C."/>
            <person name="Evans H.C."/>
            <person name="Brachmann A."/>
            <person name="Hughes D.P."/>
        </authorList>
    </citation>
    <scope>NUCLEOTIDE SEQUENCE [LARGE SCALE GENOMIC DNA]</scope>
    <source>
        <strain evidence="1 2">Map64</strain>
    </source>
</reference>
<dbReference type="Proteomes" id="UP000226192">
    <property type="component" value="Unassembled WGS sequence"/>
</dbReference>
<proteinExistence type="predicted"/>
<name>A0A2C5XZA7_9HYPO</name>
<gene>
    <name evidence="1" type="ORF">CDD81_1305</name>
</gene>
<evidence type="ECO:0000313" key="1">
    <source>
        <dbReference type="EMBL" id="PHH60723.1"/>
    </source>
</evidence>
<protein>
    <submittedName>
        <fullName evidence="1">Uncharacterized protein</fullName>
    </submittedName>
</protein>
<sequence>MPQTPAPRPLALACARIRCPSSAAAHHVERRVTSDLAFLPPDAAPAICQAEVVRINTAAPPQPFLAAAPLLSARRLPERP</sequence>
<evidence type="ECO:0000313" key="2">
    <source>
        <dbReference type="Proteomes" id="UP000226192"/>
    </source>
</evidence>
<organism evidence="1 2">
    <name type="scientific">Ophiocordyceps australis</name>
    <dbReference type="NCBI Taxonomy" id="1399860"/>
    <lineage>
        <taxon>Eukaryota</taxon>
        <taxon>Fungi</taxon>
        <taxon>Dikarya</taxon>
        <taxon>Ascomycota</taxon>
        <taxon>Pezizomycotina</taxon>
        <taxon>Sordariomycetes</taxon>
        <taxon>Hypocreomycetidae</taxon>
        <taxon>Hypocreales</taxon>
        <taxon>Ophiocordycipitaceae</taxon>
        <taxon>Ophiocordyceps</taxon>
    </lineage>
</organism>
<dbReference type="AlphaFoldDB" id="A0A2C5XZA7"/>
<accession>A0A2C5XZA7</accession>
<comment type="caution">
    <text evidence="1">The sequence shown here is derived from an EMBL/GenBank/DDBJ whole genome shotgun (WGS) entry which is preliminary data.</text>
</comment>
<keyword evidence="2" id="KW-1185">Reference proteome</keyword>
<dbReference type="EMBL" id="NJET01000131">
    <property type="protein sequence ID" value="PHH60723.1"/>
    <property type="molecule type" value="Genomic_DNA"/>
</dbReference>